<dbReference type="PANTHER" id="PTHR35400:SF1">
    <property type="entry name" value="SLR1083 PROTEIN"/>
    <property type="match status" value="1"/>
</dbReference>
<keyword evidence="3" id="KW-1185">Reference proteome</keyword>
<proteinExistence type="predicted"/>
<accession>A0A1U7H5Q6</accession>
<name>A0A1U7H5Q6_9CYAN</name>
<dbReference type="SUPFAM" id="SSF52980">
    <property type="entry name" value="Restriction endonuclease-like"/>
    <property type="match status" value="1"/>
</dbReference>
<organism evidence="2 3">
    <name type="scientific">Fischerella major NIES-592</name>
    <dbReference type="NCBI Taxonomy" id="210994"/>
    <lineage>
        <taxon>Bacteria</taxon>
        <taxon>Bacillati</taxon>
        <taxon>Cyanobacteriota</taxon>
        <taxon>Cyanophyceae</taxon>
        <taxon>Nostocales</taxon>
        <taxon>Hapalosiphonaceae</taxon>
        <taxon>Fischerella</taxon>
    </lineage>
</organism>
<evidence type="ECO:0000313" key="2">
    <source>
        <dbReference type="EMBL" id="OKH16630.1"/>
    </source>
</evidence>
<comment type="caution">
    <text evidence="2">The sequence shown here is derived from an EMBL/GenBank/DDBJ whole genome shotgun (WGS) entry which is preliminary data.</text>
</comment>
<dbReference type="InterPro" id="IPR012296">
    <property type="entry name" value="Nuclease_put_TT1808"/>
</dbReference>
<dbReference type="Pfam" id="PF05685">
    <property type="entry name" value="Uma2"/>
    <property type="match status" value="1"/>
</dbReference>
<evidence type="ECO:0000313" key="3">
    <source>
        <dbReference type="Proteomes" id="UP000186391"/>
    </source>
</evidence>
<dbReference type="CDD" id="cd06260">
    <property type="entry name" value="DUF820-like"/>
    <property type="match status" value="1"/>
</dbReference>
<sequence length="195" mass="22193">MLSQTTTRRFTLDEYHRLIELGFFHEDERVELIRGELVQMVAKGTAHTTCCSNLIRELAQLVAGKAELRCQDPITLPSSSEPEPDFAIVRSTADNYLSAHPTPADIFLVIEIADSSLDYDRDVKMPLYAEAEISHYWIFNLVTNQLEAYSEPYKDSQNNFGYRFKRIFLANQSVEIPVASSPLLDLSSVFPRKIS</sequence>
<evidence type="ECO:0000259" key="1">
    <source>
        <dbReference type="Pfam" id="PF05685"/>
    </source>
</evidence>
<gene>
    <name evidence="2" type="ORF">NIES592_03100</name>
</gene>
<dbReference type="PANTHER" id="PTHR35400">
    <property type="entry name" value="SLR1083 PROTEIN"/>
    <property type="match status" value="1"/>
</dbReference>
<dbReference type="AlphaFoldDB" id="A0A1U7H5Q6"/>
<dbReference type="InterPro" id="IPR011335">
    <property type="entry name" value="Restrct_endonuc-II-like"/>
</dbReference>
<dbReference type="OrthoDB" id="509866at2"/>
<feature type="domain" description="Putative restriction endonuclease" evidence="1">
    <location>
        <begin position="13"/>
        <end position="158"/>
    </location>
</feature>
<dbReference type="EMBL" id="MRCA01000001">
    <property type="protein sequence ID" value="OKH16630.1"/>
    <property type="molecule type" value="Genomic_DNA"/>
</dbReference>
<dbReference type="InterPro" id="IPR008538">
    <property type="entry name" value="Uma2"/>
</dbReference>
<protein>
    <recommendedName>
        <fullName evidence="1">Putative restriction endonuclease domain-containing protein</fullName>
    </recommendedName>
</protein>
<dbReference type="Gene3D" id="3.90.1570.10">
    <property type="entry name" value="tt1808, chain A"/>
    <property type="match status" value="1"/>
</dbReference>
<reference evidence="2 3" key="1">
    <citation type="submission" date="2016-11" db="EMBL/GenBank/DDBJ databases">
        <title>Draft Genome Sequences of Nine Cyanobacterial Strains from Diverse Habitats.</title>
        <authorList>
            <person name="Zhu T."/>
            <person name="Hou S."/>
            <person name="Lu X."/>
            <person name="Hess W.R."/>
        </authorList>
    </citation>
    <scope>NUCLEOTIDE SEQUENCE [LARGE SCALE GENOMIC DNA]</scope>
    <source>
        <strain evidence="2 3">NIES-592</strain>
    </source>
</reference>
<dbReference type="Proteomes" id="UP000186391">
    <property type="component" value="Unassembled WGS sequence"/>
</dbReference>
<dbReference type="RefSeq" id="WP_062248727.1">
    <property type="nucleotide sequence ID" value="NZ_MRCA01000001.1"/>
</dbReference>